<accession>A0A975G111</accession>
<protein>
    <submittedName>
        <fullName evidence="1">Uncharacterized protein</fullName>
    </submittedName>
</protein>
<dbReference type="PROSITE" id="PS51257">
    <property type="entry name" value="PROKAR_LIPOPROTEIN"/>
    <property type="match status" value="1"/>
</dbReference>
<evidence type="ECO:0000313" key="2">
    <source>
        <dbReference type="Proteomes" id="UP000676409"/>
    </source>
</evidence>
<sequence>MNTRLSAGQGLCDPGRLARTAATGLVLLALAACGKGGDWRHVQPPSPAADNDADAGYVRPPQVKAAMRAQDGGVILSGQAEPNTRVRLLSPDGAANGGTVTGDGAWSMPTPPGGGIYGLSEDLGGRIVQGEGYVVTLPAPGRPGALLRAGGGATVLGGGEGGALRITAVDFDSAGGGVVSGFAPTGTGLRLAMDGATASGEVKADAHGRFFISAPSPLKAGPHQIRVVGGGQMAVADIAVQPPAPISGQPFHAARQANGWRVDWMTPGGGRQTSLILDP</sequence>
<dbReference type="Proteomes" id="UP000676409">
    <property type="component" value="Chromosome"/>
</dbReference>
<gene>
    <name evidence="1" type="ORF">KCG34_04410</name>
</gene>
<dbReference type="RefSeq" id="WP_211939185.1">
    <property type="nucleotide sequence ID" value="NZ_CP073078.1"/>
</dbReference>
<organism evidence="1 2">
    <name type="scientific">Phenylobacterium montanum</name>
    <dbReference type="NCBI Taxonomy" id="2823693"/>
    <lineage>
        <taxon>Bacteria</taxon>
        <taxon>Pseudomonadati</taxon>
        <taxon>Pseudomonadota</taxon>
        <taxon>Alphaproteobacteria</taxon>
        <taxon>Caulobacterales</taxon>
        <taxon>Caulobacteraceae</taxon>
        <taxon>Phenylobacterium</taxon>
    </lineage>
</organism>
<dbReference type="AlphaFoldDB" id="A0A975G111"/>
<dbReference type="EMBL" id="CP073078">
    <property type="protein sequence ID" value="QUD89135.1"/>
    <property type="molecule type" value="Genomic_DNA"/>
</dbReference>
<dbReference type="KEGG" id="caul:KCG34_04410"/>
<dbReference type="Gene3D" id="2.60.40.10">
    <property type="entry name" value="Immunoglobulins"/>
    <property type="match status" value="1"/>
</dbReference>
<proteinExistence type="predicted"/>
<evidence type="ECO:0000313" key="1">
    <source>
        <dbReference type="EMBL" id="QUD89135.1"/>
    </source>
</evidence>
<reference evidence="1" key="1">
    <citation type="submission" date="2021-04" db="EMBL/GenBank/DDBJ databases">
        <title>The complete genome sequence of Caulobacter sp. S6.</title>
        <authorList>
            <person name="Tang Y."/>
            <person name="Ouyang W."/>
            <person name="Liu Q."/>
            <person name="Huang B."/>
            <person name="Guo Z."/>
            <person name="Lei P."/>
        </authorList>
    </citation>
    <scope>NUCLEOTIDE SEQUENCE</scope>
    <source>
        <strain evidence="1">S6</strain>
    </source>
</reference>
<dbReference type="InterPro" id="IPR013783">
    <property type="entry name" value="Ig-like_fold"/>
</dbReference>
<name>A0A975G111_9CAUL</name>
<keyword evidence="2" id="KW-1185">Reference proteome</keyword>